<sequence>MSATLFKKVDYSLAKLIHDIEQGEIGLPDIQRPFVWEATKVRDLFDSMYKGFPVGYLLFWSKDTLSEDFWNIALVNNLESSAGRTPVLFAYYAALNLLDAKVLFSKMKVSELLDPALKTKKSATERHHLFPKGYLHKLGITEVRDTNQIANYALVEWDDNIGISDKSPSEYFPLYAQRFTPEELAQMMEWHALPEGWDRMGYTEFLTERRKLISRVIRKGFEKLFGQGVGA</sequence>
<accession>A0A4Y7RCP7</accession>
<dbReference type="InterPro" id="IPR004919">
    <property type="entry name" value="GmrSD_N"/>
</dbReference>
<name>A0A4Y7RCP7_9FIRM</name>
<feature type="domain" description="GmrSD restriction endonucleases N-terminal" evidence="1">
    <location>
        <begin position="14"/>
        <end position="70"/>
    </location>
</feature>
<keyword evidence="3" id="KW-1185">Reference proteome</keyword>
<organism evidence="2 3">
    <name type="scientific">Pelotomaculum schinkii</name>
    <dbReference type="NCBI Taxonomy" id="78350"/>
    <lineage>
        <taxon>Bacteria</taxon>
        <taxon>Bacillati</taxon>
        <taxon>Bacillota</taxon>
        <taxon>Clostridia</taxon>
        <taxon>Eubacteriales</taxon>
        <taxon>Desulfotomaculaceae</taxon>
        <taxon>Pelotomaculum</taxon>
    </lineage>
</organism>
<evidence type="ECO:0000259" key="1">
    <source>
        <dbReference type="Pfam" id="PF03235"/>
    </source>
</evidence>
<dbReference type="Proteomes" id="UP000298324">
    <property type="component" value="Unassembled WGS sequence"/>
</dbReference>
<proteinExistence type="predicted"/>
<evidence type="ECO:0000313" key="2">
    <source>
        <dbReference type="EMBL" id="TEB06501.1"/>
    </source>
</evidence>
<evidence type="ECO:0000313" key="3">
    <source>
        <dbReference type="Proteomes" id="UP000298324"/>
    </source>
</evidence>
<dbReference type="PANTHER" id="PTHR37292">
    <property type="entry name" value="VNG6097C"/>
    <property type="match status" value="1"/>
</dbReference>
<reference evidence="2 3" key="1">
    <citation type="journal article" date="2018" name="Environ. Microbiol.">
        <title>Novel energy conservation strategies and behaviour of Pelotomaculum schinkii driving syntrophic propionate catabolism.</title>
        <authorList>
            <person name="Hidalgo-Ahumada C.A.P."/>
            <person name="Nobu M.K."/>
            <person name="Narihiro T."/>
            <person name="Tamaki H."/>
            <person name="Liu W.T."/>
            <person name="Kamagata Y."/>
            <person name="Stams A.J.M."/>
            <person name="Imachi H."/>
            <person name="Sousa D.Z."/>
        </authorList>
    </citation>
    <scope>NUCLEOTIDE SEQUENCE [LARGE SCALE GENOMIC DNA]</scope>
    <source>
        <strain evidence="2 3">HH</strain>
    </source>
</reference>
<dbReference type="PANTHER" id="PTHR37292:SF2">
    <property type="entry name" value="DUF262 DOMAIN-CONTAINING PROTEIN"/>
    <property type="match status" value="1"/>
</dbReference>
<protein>
    <recommendedName>
        <fullName evidence="1">GmrSD restriction endonucleases N-terminal domain-containing protein</fullName>
    </recommendedName>
</protein>
<dbReference type="AlphaFoldDB" id="A0A4Y7RCP7"/>
<dbReference type="RefSeq" id="WP_190238750.1">
    <property type="nucleotide sequence ID" value="NZ_QFGA01000001.1"/>
</dbReference>
<gene>
    <name evidence="2" type="ORF">Psch_00033</name>
</gene>
<dbReference type="Pfam" id="PF03235">
    <property type="entry name" value="GmrSD_N"/>
    <property type="match status" value="1"/>
</dbReference>
<dbReference type="EMBL" id="QFGA01000001">
    <property type="protein sequence ID" value="TEB06501.1"/>
    <property type="molecule type" value="Genomic_DNA"/>
</dbReference>
<comment type="caution">
    <text evidence="2">The sequence shown here is derived from an EMBL/GenBank/DDBJ whole genome shotgun (WGS) entry which is preliminary data.</text>
</comment>